<evidence type="ECO:0000259" key="7">
    <source>
        <dbReference type="Pfam" id="PF03016"/>
    </source>
</evidence>
<keyword evidence="6" id="KW-1133">Transmembrane helix</keyword>
<comment type="subcellular location">
    <subcellularLocation>
        <location evidence="1">Golgi apparatus membrane</location>
        <topology evidence="1">Single-pass type II membrane protein</topology>
    </subcellularLocation>
</comment>
<keyword evidence="3" id="KW-0328">Glycosyltransferase</keyword>
<evidence type="ECO:0000256" key="2">
    <source>
        <dbReference type="ARBA" id="ARBA00010271"/>
    </source>
</evidence>
<evidence type="ECO:0000256" key="6">
    <source>
        <dbReference type="SAM" id="Phobius"/>
    </source>
</evidence>
<keyword evidence="6" id="KW-0472">Membrane</keyword>
<keyword evidence="3" id="KW-0808">Transferase</keyword>
<organism evidence="8 9">
    <name type="scientific">Solanum commersonii</name>
    <name type="common">Commerson's wild potato</name>
    <name type="synonym">Commerson's nightshade</name>
    <dbReference type="NCBI Taxonomy" id="4109"/>
    <lineage>
        <taxon>Eukaryota</taxon>
        <taxon>Viridiplantae</taxon>
        <taxon>Streptophyta</taxon>
        <taxon>Embryophyta</taxon>
        <taxon>Tracheophyta</taxon>
        <taxon>Spermatophyta</taxon>
        <taxon>Magnoliopsida</taxon>
        <taxon>eudicotyledons</taxon>
        <taxon>Gunneridae</taxon>
        <taxon>Pentapetalae</taxon>
        <taxon>asterids</taxon>
        <taxon>lamiids</taxon>
        <taxon>Solanales</taxon>
        <taxon>Solanaceae</taxon>
        <taxon>Solanoideae</taxon>
        <taxon>Solaneae</taxon>
        <taxon>Solanum</taxon>
    </lineage>
</organism>
<evidence type="ECO:0000256" key="5">
    <source>
        <dbReference type="ARBA" id="ARBA00023034"/>
    </source>
</evidence>
<dbReference type="PANTHER" id="PTHR11062">
    <property type="entry name" value="EXOSTOSIN HEPARAN SULFATE GLYCOSYLTRANSFERASE -RELATED"/>
    <property type="match status" value="1"/>
</dbReference>
<keyword evidence="5" id="KW-0333">Golgi apparatus</keyword>
<keyword evidence="4" id="KW-0735">Signal-anchor</keyword>
<keyword evidence="9" id="KW-1185">Reference proteome</keyword>
<dbReference type="GO" id="GO:0000139">
    <property type="term" value="C:Golgi membrane"/>
    <property type="evidence" value="ECO:0007669"/>
    <property type="project" value="UniProtKB-SubCell"/>
</dbReference>
<comment type="similarity">
    <text evidence="2">Belongs to the glycosyltransferase 47 family.</text>
</comment>
<accession>A0A9J5W7M5</accession>
<dbReference type="InterPro" id="IPR040911">
    <property type="entry name" value="Exostosin_GT47"/>
</dbReference>
<feature type="transmembrane region" description="Helical" evidence="6">
    <location>
        <begin position="12"/>
        <end position="34"/>
    </location>
</feature>
<evidence type="ECO:0000256" key="1">
    <source>
        <dbReference type="ARBA" id="ARBA00004323"/>
    </source>
</evidence>
<evidence type="ECO:0000313" key="8">
    <source>
        <dbReference type="EMBL" id="KAG5571613.1"/>
    </source>
</evidence>
<dbReference type="OrthoDB" id="1924787at2759"/>
<dbReference type="Pfam" id="PF03016">
    <property type="entry name" value="Exostosin_GT47"/>
    <property type="match status" value="1"/>
</dbReference>
<dbReference type="EMBL" id="JACXVP010000012">
    <property type="protein sequence ID" value="KAG5571613.1"/>
    <property type="molecule type" value="Genomic_DNA"/>
</dbReference>
<comment type="caution">
    <text evidence="8">The sequence shown here is derived from an EMBL/GenBank/DDBJ whole genome shotgun (WGS) entry which is preliminary data.</text>
</comment>
<name>A0A9J5W7M5_SOLCO</name>
<dbReference type="PANTHER" id="PTHR11062:SF256">
    <property type="entry name" value="ARABINOSYLTRANSFERASE ARAD1-RELATED"/>
    <property type="match status" value="1"/>
</dbReference>
<reference evidence="8 9" key="1">
    <citation type="submission" date="2020-09" db="EMBL/GenBank/DDBJ databases">
        <title>De no assembly of potato wild relative species, Solanum commersonii.</title>
        <authorList>
            <person name="Cho K."/>
        </authorList>
    </citation>
    <scope>NUCLEOTIDE SEQUENCE [LARGE SCALE GENOMIC DNA]</scope>
    <source>
        <strain evidence="8">LZ3.2</strain>
        <tissue evidence="8">Leaf</tissue>
    </source>
</reference>
<feature type="domain" description="Exostosin GT47" evidence="7">
    <location>
        <begin position="106"/>
        <end position="419"/>
    </location>
</feature>
<evidence type="ECO:0000313" key="9">
    <source>
        <dbReference type="Proteomes" id="UP000824120"/>
    </source>
</evidence>
<proteinExistence type="inferred from homology"/>
<evidence type="ECO:0000256" key="3">
    <source>
        <dbReference type="ARBA" id="ARBA00022676"/>
    </source>
</evidence>
<sequence length="484" mass="55342">MSLFIEKSILASRFLSCLIAISISVLIVSSLSLVQFADNSFIPRSVYRLILVNTNSSLYSTSCVESKTPFLPLETSFEKNSKSHNTTSYQASSSISKSSGCDTKQALLRVYMYDLPPEFHFGLLGWKGNGKEMWPNVDMQGQVPSYPGGLNLQHSIEYWLTLDLLSSNITRPCTAIRVQNLSEADVIFVPFFSSLSYNRHSRPPGKGKGKGNVSLNRILQDRMVEFLRNRHEWKINGGVDHVIVAHHPNSMLVARKKLSSAMFVLADFGRYRTKIANIEKDVIAPYKHIVKTLDANNSPSFGQRHILVYFQGEIYRKNGGTIRQELYHLLKDEKDVHFTFGSIKSNGVREAGRGMISSKFCLHIAGDTPSSNRLFDAISSHCIPVIISDDIELPFEDILDYSKFYIFIPSSYAVRKGYLLNFLRGIKEDQWIKMWKRLKEFTKHFEYQYTSQLNDSVDMIWQAIARKLSYIQLKAHRHNRYRTS</sequence>
<keyword evidence="6" id="KW-0812">Transmembrane</keyword>
<dbReference type="InterPro" id="IPR004263">
    <property type="entry name" value="Exostosin"/>
</dbReference>
<gene>
    <name evidence="8" type="ORF">H5410_061379</name>
</gene>
<evidence type="ECO:0000256" key="4">
    <source>
        <dbReference type="ARBA" id="ARBA00022968"/>
    </source>
</evidence>
<dbReference type="GO" id="GO:0016757">
    <property type="term" value="F:glycosyltransferase activity"/>
    <property type="evidence" value="ECO:0007669"/>
    <property type="project" value="UniProtKB-KW"/>
</dbReference>
<protein>
    <recommendedName>
        <fullName evidence="7">Exostosin GT47 domain-containing protein</fullName>
    </recommendedName>
</protein>
<dbReference type="AlphaFoldDB" id="A0A9J5W7M5"/>
<dbReference type="Proteomes" id="UP000824120">
    <property type="component" value="Chromosome 12"/>
</dbReference>